<name>A0A2T9ZDK0_9FUNG</name>
<sequence>MDSYSTNAAPDSINETTEPDSEPYSVFEIIEPAVDLVNSRVEVVEKSQELLSDALERLEEQLDLYLEWIAPASAEQVSKGNIDSTKTEMLDKIKALESKVLTSSSHNSMADDTTSRTSTTTDSAAREAILSSSNVTEIYKPKSLAYIDHITRISDAQRTKIESSKTKLLSSKNKLQNINTILKEVNTRLDKIALRAKNK</sequence>
<feature type="compositionally biased region" description="Low complexity" evidence="1">
    <location>
        <begin position="110"/>
        <end position="123"/>
    </location>
</feature>
<organism evidence="2 3">
    <name type="scientific">Smittium megazygosporum</name>
    <dbReference type="NCBI Taxonomy" id="133381"/>
    <lineage>
        <taxon>Eukaryota</taxon>
        <taxon>Fungi</taxon>
        <taxon>Fungi incertae sedis</taxon>
        <taxon>Zoopagomycota</taxon>
        <taxon>Kickxellomycotina</taxon>
        <taxon>Harpellomycetes</taxon>
        <taxon>Harpellales</taxon>
        <taxon>Legeriomycetaceae</taxon>
        <taxon>Smittium</taxon>
    </lineage>
</organism>
<dbReference type="AlphaFoldDB" id="A0A2T9ZDK0"/>
<keyword evidence="3" id="KW-1185">Reference proteome</keyword>
<dbReference type="EMBL" id="MBFS01000358">
    <property type="protein sequence ID" value="PVV02684.1"/>
    <property type="molecule type" value="Genomic_DNA"/>
</dbReference>
<dbReference type="OrthoDB" id="5579305at2759"/>
<feature type="compositionally biased region" description="Polar residues" evidence="1">
    <location>
        <begin position="1"/>
        <end position="16"/>
    </location>
</feature>
<comment type="caution">
    <text evidence="2">The sequence shown here is derived from an EMBL/GenBank/DDBJ whole genome shotgun (WGS) entry which is preliminary data.</text>
</comment>
<feature type="region of interest" description="Disordered" evidence="1">
    <location>
        <begin position="101"/>
        <end position="125"/>
    </location>
</feature>
<gene>
    <name evidence="2" type="ORF">BB560_002857</name>
</gene>
<accession>A0A2T9ZDK0</accession>
<evidence type="ECO:0000313" key="3">
    <source>
        <dbReference type="Proteomes" id="UP000245609"/>
    </source>
</evidence>
<proteinExistence type="predicted"/>
<evidence type="ECO:0000313" key="2">
    <source>
        <dbReference type="EMBL" id="PVV02684.1"/>
    </source>
</evidence>
<dbReference type="Proteomes" id="UP000245609">
    <property type="component" value="Unassembled WGS sequence"/>
</dbReference>
<feature type="region of interest" description="Disordered" evidence="1">
    <location>
        <begin position="1"/>
        <end position="23"/>
    </location>
</feature>
<protein>
    <submittedName>
        <fullName evidence="2">Uncharacterized protein</fullName>
    </submittedName>
</protein>
<reference evidence="2 3" key="1">
    <citation type="journal article" date="2018" name="MBio">
        <title>Comparative Genomics Reveals the Core Gene Toolbox for the Fungus-Insect Symbiosis.</title>
        <authorList>
            <person name="Wang Y."/>
            <person name="Stata M."/>
            <person name="Wang W."/>
            <person name="Stajich J.E."/>
            <person name="White M.M."/>
            <person name="Moncalvo J.M."/>
        </authorList>
    </citation>
    <scope>NUCLEOTIDE SEQUENCE [LARGE SCALE GENOMIC DNA]</scope>
    <source>
        <strain evidence="2 3">SC-DP-2</strain>
    </source>
</reference>
<evidence type="ECO:0000256" key="1">
    <source>
        <dbReference type="SAM" id="MobiDB-lite"/>
    </source>
</evidence>